<evidence type="ECO:0000256" key="15">
    <source>
        <dbReference type="ARBA" id="ARBA00047891"/>
    </source>
</evidence>
<dbReference type="NCBIfam" id="TIGR01745">
    <property type="entry name" value="asd_gamma"/>
    <property type="match status" value="1"/>
</dbReference>
<comment type="subunit">
    <text evidence="6">Homodimer.</text>
</comment>
<keyword evidence="12 18" id="KW-0560">Oxidoreductase</keyword>
<organism evidence="18 19">
    <name type="scientific">Candidatus Blochmannia ocreatus</name>
    <name type="common">nom. nud.</name>
    <dbReference type="NCBI Taxonomy" id="251538"/>
    <lineage>
        <taxon>Bacteria</taxon>
        <taxon>Pseudomonadati</taxon>
        <taxon>Pseudomonadota</taxon>
        <taxon>Gammaproteobacteria</taxon>
        <taxon>Enterobacterales</taxon>
        <taxon>Enterobacteriaceae</taxon>
        <taxon>ant endosymbionts</taxon>
        <taxon>Candidatus Blochmanniella</taxon>
    </lineage>
</organism>
<dbReference type="EMBL" id="CP097762">
    <property type="protein sequence ID" value="URJ25049.1"/>
    <property type="molecule type" value="Genomic_DNA"/>
</dbReference>
<dbReference type="GO" id="GO:0004073">
    <property type="term" value="F:aspartate-semialdehyde dehydrogenase activity"/>
    <property type="evidence" value="ECO:0007669"/>
    <property type="project" value="UniProtKB-EC"/>
</dbReference>
<evidence type="ECO:0000256" key="7">
    <source>
        <dbReference type="ARBA" id="ARBA00013120"/>
    </source>
</evidence>
<evidence type="ECO:0000313" key="18">
    <source>
        <dbReference type="EMBL" id="URJ25049.1"/>
    </source>
</evidence>
<comment type="pathway">
    <text evidence="2">Amino-acid biosynthesis; L-methionine biosynthesis via de novo pathway; L-homoserine from L-aspartate: step 2/3.</text>
</comment>
<evidence type="ECO:0000256" key="3">
    <source>
        <dbReference type="ARBA" id="ARBA00005076"/>
    </source>
</evidence>
<name>A0ABY4SSU5_9ENTR</name>
<evidence type="ECO:0000256" key="9">
    <source>
        <dbReference type="ARBA" id="ARBA00022697"/>
    </source>
</evidence>
<dbReference type="SMART" id="SM00859">
    <property type="entry name" value="Semialdhyde_dh"/>
    <property type="match status" value="1"/>
</dbReference>
<dbReference type="InterPro" id="IPR000319">
    <property type="entry name" value="Asp-semialdehyde_DH_CS"/>
</dbReference>
<dbReference type="PANTHER" id="PTHR46278:SF4">
    <property type="entry name" value="ASPARTATE-SEMIALDEHYDE DEHYDROGENASE"/>
    <property type="match status" value="1"/>
</dbReference>
<dbReference type="Proteomes" id="UP001056834">
    <property type="component" value="Chromosome"/>
</dbReference>
<evidence type="ECO:0000256" key="13">
    <source>
        <dbReference type="ARBA" id="ARBA00023154"/>
    </source>
</evidence>
<reference evidence="18" key="1">
    <citation type="submission" date="2022-05" db="EMBL/GenBank/DDBJ databases">
        <title>Impact of host demography and evolutionary history on endosymbiont molecular evolution: a test in carpenter ants (Genus Camponotus) and their Blochmannia endosymbionts.</title>
        <authorList>
            <person name="Manthey J.D."/>
            <person name="Giron J.C."/>
            <person name="Hruska J.P."/>
        </authorList>
    </citation>
    <scope>NUCLEOTIDE SEQUENCE</scope>
    <source>
        <strain evidence="18">C-006</strain>
    </source>
</reference>
<comment type="pathway">
    <text evidence="4">Amino-acid biosynthesis; L-threonine biosynthesis; L-threonine from L-aspartate: step 2/5.</text>
</comment>
<evidence type="ECO:0000256" key="6">
    <source>
        <dbReference type="ARBA" id="ARBA00011738"/>
    </source>
</evidence>
<dbReference type="RefSeq" id="WP_250223180.1">
    <property type="nucleotide sequence ID" value="NZ_CP097762.1"/>
</dbReference>
<comment type="similarity">
    <text evidence="5">Belongs to the aspartate-semialdehyde dehydrogenase family.</text>
</comment>
<gene>
    <name evidence="18" type="primary">asd</name>
    <name evidence="18" type="ORF">M9405_02805</name>
</gene>
<dbReference type="EC" id="1.2.1.11" evidence="7 16"/>
<evidence type="ECO:0000256" key="16">
    <source>
        <dbReference type="NCBIfam" id="TIGR01745"/>
    </source>
</evidence>
<keyword evidence="10" id="KW-0521">NADP</keyword>
<dbReference type="NCBIfam" id="NF005144">
    <property type="entry name" value="PRK06598.1"/>
    <property type="match status" value="1"/>
</dbReference>
<evidence type="ECO:0000256" key="8">
    <source>
        <dbReference type="ARBA" id="ARBA00022605"/>
    </source>
</evidence>
<dbReference type="Pfam" id="PF01118">
    <property type="entry name" value="Semialdhyde_dh"/>
    <property type="match status" value="1"/>
</dbReference>
<evidence type="ECO:0000256" key="2">
    <source>
        <dbReference type="ARBA" id="ARBA00005021"/>
    </source>
</evidence>
<dbReference type="Gene3D" id="3.30.360.10">
    <property type="entry name" value="Dihydrodipicolinate Reductase, domain 2"/>
    <property type="match status" value="1"/>
</dbReference>
<evidence type="ECO:0000256" key="14">
    <source>
        <dbReference type="ARBA" id="ARBA00023167"/>
    </source>
</evidence>
<accession>A0ABY4SSU5</accession>
<evidence type="ECO:0000256" key="10">
    <source>
        <dbReference type="ARBA" id="ARBA00022857"/>
    </source>
</evidence>
<dbReference type="PROSITE" id="PS01103">
    <property type="entry name" value="ASD"/>
    <property type="match status" value="1"/>
</dbReference>
<sequence length="374" mass="42134">MTKKTVGFVGWRGMVGSVLINRMKKNHDFKHFHSIFFSTSQIGKNAPNIQHSQEFRLQNAWDIDLLHSLDIIVTCQGSAYSNIIYPKLNKTGWTGYWIDSASHLRMNKDAIIILDPINYLFIENSINNGIKTFVGGNCTVSLMLMSLGGLFAHNLIEKIFVSTYQAASGYGARAIYELITQIKQIYNIIDDTLTKSPAMKILELENKITTFSKTDKLATDCFKAPLICNIIPWIGNYMCHGQTQEEWKGQAETNKILNYTDNKPIIIDSMCARVGALRCHSQSFMIKLKKNIPLKEIETILQSHNKWVKVIPNEAIHSLKQLTPVGVSGTLTVPIGRLRKLNAGKKYISAFSVGDQLLWGAAEPLRRMLIKLVT</sequence>
<keyword evidence="11" id="KW-0220">Diaminopimelate biosynthesis</keyword>
<comment type="function">
    <text evidence="1">Catalyzes the NADPH-dependent formation of L-aspartate-semialdehyde (L-ASA) by the reductive dephosphorylation of L-aspartyl-4-phosphate.</text>
</comment>
<evidence type="ECO:0000256" key="12">
    <source>
        <dbReference type="ARBA" id="ARBA00023002"/>
    </source>
</evidence>
<dbReference type="Gene3D" id="3.40.50.720">
    <property type="entry name" value="NAD(P)-binding Rossmann-like Domain"/>
    <property type="match status" value="1"/>
</dbReference>
<keyword evidence="13" id="KW-0457">Lysine biosynthesis</keyword>
<dbReference type="InterPro" id="IPR012280">
    <property type="entry name" value="Semialdhyde_DH_dimer_dom"/>
</dbReference>
<feature type="domain" description="Semialdehyde dehydrogenase NAD-binding" evidence="17">
    <location>
        <begin position="5"/>
        <end position="125"/>
    </location>
</feature>
<keyword evidence="19" id="KW-1185">Reference proteome</keyword>
<keyword evidence="8" id="KW-0028">Amino-acid biosynthesis</keyword>
<dbReference type="InterPro" id="IPR011534">
    <property type="entry name" value="Asp_ADH_gamma-type"/>
</dbReference>
<keyword evidence="14" id="KW-0486">Methionine biosynthesis</keyword>
<evidence type="ECO:0000259" key="17">
    <source>
        <dbReference type="SMART" id="SM00859"/>
    </source>
</evidence>
<evidence type="ECO:0000313" key="19">
    <source>
        <dbReference type="Proteomes" id="UP001056834"/>
    </source>
</evidence>
<dbReference type="SUPFAM" id="SSF51735">
    <property type="entry name" value="NAD(P)-binding Rossmann-fold domains"/>
    <property type="match status" value="1"/>
</dbReference>
<dbReference type="InterPro" id="IPR036291">
    <property type="entry name" value="NAD(P)-bd_dom_sf"/>
</dbReference>
<protein>
    <recommendedName>
        <fullName evidence="7 16">Aspartate-semialdehyde dehydrogenase</fullName>
        <ecNumber evidence="7 16">1.2.1.11</ecNumber>
    </recommendedName>
</protein>
<dbReference type="PIRSF" id="PIRSF000148">
    <property type="entry name" value="ASA_dh"/>
    <property type="match status" value="1"/>
</dbReference>
<proteinExistence type="inferred from homology"/>
<evidence type="ECO:0000256" key="1">
    <source>
        <dbReference type="ARBA" id="ARBA00002492"/>
    </source>
</evidence>
<dbReference type="SUPFAM" id="SSF55347">
    <property type="entry name" value="Glyceraldehyde-3-phosphate dehydrogenase-like, C-terminal domain"/>
    <property type="match status" value="1"/>
</dbReference>
<comment type="catalytic activity">
    <reaction evidence="15">
        <text>L-aspartate 4-semialdehyde + phosphate + NADP(+) = 4-phospho-L-aspartate + NADPH + H(+)</text>
        <dbReference type="Rhea" id="RHEA:24284"/>
        <dbReference type="ChEBI" id="CHEBI:15378"/>
        <dbReference type="ChEBI" id="CHEBI:43474"/>
        <dbReference type="ChEBI" id="CHEBI:57535"/>
        <dbReference type="ChEBI" id="CHEBI:57783"/>
        <dbReference type="ChEBI" id="CHEBI:58349"/>
        <dbReference type="ChEBI" id="CHEBI:537519"/>
        <dbReference type="EC" id="1.2.1.11"/>
    </reaction>
</comment>
<dbReference type="InterPro" id="IPR000534">
    <property type="entry name" value="Semialdehyde_DH_NAD-bd"/>
</dbReference>
<evidence type="ECO:0000256" key="11">
    <source>
        <dbReference type="ARBA" id="ARBA00022915"/>
    </source>
</evidence>
<dbReference type="CDD" id="cd02314">
    <property type="entry name" value="VcASADH1_like_N"/>
    <property type="match status" value="1"/>
</dbReference>
<evidence type="ECO:0000256" key="5">
    <source>
        <dbReference type="ARBA" id="ARBA00010584"/>
    </source>
</evidence>
<evidence type="ECO:0000256" key="4">
    <source>
        <dbReference type="ARBA" id="ARBA00005097"/>
    </source>
</evidence>
<dbReference type="PANTHER" id="PTHR46278">
    <property type="entry name" value="DEHYDROGENASE, PUTATIVE-RELATED"/>
    <property type="match status" value="1"/>
</dbReference>
<comment type="pathway">
    <text evidence="3">Amino-acid biosynthesis; L-lysine biosynthesis via DAP pathway; (S)-tetrahydrodipicolinate from L-aspartate: step 2/4.</text>
</comment>
<keyword evidence="9" id="KW-0791">Threonine biosynthesis</keyword>
<dbReference type="Pfam" id="PF02774">
    <property type="entry name" value="Semialdhyde_dhC"/>
    <property type="match status" value="1"/>
</dbReference>